<feature type="region of interest" description="Disordered" evidence="10">
    <location>
        <begin position="480"/>
        <end position="513"/>
    </location>
</feature>
<feature type="compositionally biased region" description="Basic and acidic residues" evidence="10">
    <location>
        <begin position="591"/>
        <end position="602"/>
    </location>
</feature>
<evidence type="ECO:0000256" key="2">
    <source>
        <dbReference type="ARBA" id="ARBA00022670"/>
    </source>
</evidence>
<dbReference type="GO" id="GO:0006508">
    <property type="term" value="P:proteolysis"/>
    <property type="evidence" value="ECO:0007669"/>
    <property type="project" value="UniProtKB-KW"/>
</dbReference>
<feature type="compositionally biased region" description="Basic residues" evidence="10">
    <location>
        <begin position="696"/>
        <end position="706"/>
    </location>
</feature>
<dbReference type="GO" id="GO:0004197">
    <property type="term" value="F:cysteine-type endopeptidase activity"/>
    <property type="evidence" value="ECO:0007669"/>
    <property type="project" value="InterPro"/>
</dbReference>
<dbReference type="Pfam" id="PF00680">
    <property type="entry name" value="RdRP_1"/>
    <property type="match status" value="1"/>
</dbReference>
<proteinExistence type="predicted"/>
<dbReference type="Pfam" id="PF00910">
    <property type="entry name" value="RNA_helicase"/>
    <property type="match status" value="1"/>
</dbReference>
<evidence type="ECO:0000256" key="9">
    <source>
        <dbReference type="ARBA" id="ARBA00022953"/>
    </source>
</evidence>
<dbReference type="InterPro" id="IPR000605">
    <property type="entry name" value="Helicase_SF3_ssDNA/RNA_vir"/>
</dbReference>
<dbReference type="GO" id="GO:0006351">
    <property type="term" value="P:DNA-templated transcription"/>
    <property type="evidence" value="ECO:0007669"/>
    <property type="project" value="InterPro"/>
</dbReference>
<dbReference type="SUPFAM" id="SSF50494">
    <property type="entry name" value="Trypsin-like serine proteases"/>
    <property type="match status" value="1"/>
</dbReference>
<dbReference type="GO" id="GO:0039694">
    <property type="term" value="P:viral RNA genome replication"/>
    <property type="evidence" value="ECO:0007669"/>
    <property type="project" value="InterPro"/>
</dbReference>
<dbReference type="InterPro" id="IPR043502">
    <property type="entry name" value="DNA/RNA_pol_sf"/>
</dbReference>
<evidence type="ECO:0000259" key="12">
    <source>
        <dbReference type="PROSITE" id="PS51218"/>
    </source>
</evidence>
<feature type="region of interest" description="Disordered" evidence="10">
    <location>
        <begin position="411"/>
        <end position="468"/>
    </location>
</feature>
<dbReference type="SUPFAM" id="SSF52540">
    <property type="entry name" value="P-loop containing nucleoside triphosphate hydrolases"/>
    <property type="match status" value="1"/>
</dbReference>
<dbReference type="InterPro" id="IPR043128">
    <property type="entry name" value="Rev_trsase/Diguanyl_cyclase"/>
</dbReference>
<feature type="region of interest" description="Disordered" evidence="10">
    <location>
        <begin position="571"/>
        <end position="723"/>
    </location>
</feature>
<dbReference type="InterPro" id="IPR043504">
    <property type="entry name" value="Peptidase_S1_PA_chymotrypsin"/>
</dbReference>
<reference evidence="14" key="2">
    <citation type="submission" date="2024-01" db="EMBL/GenBank/DDBJ databases">
        <authorList>
            <person name="Zhang X.-A."/>
            <person name="Zhang J.-T."/>
            <person name="Hu Z.-Y."/>
            <person name="Liu W."/>
        </authorList>
    </citation>
    <scope>NUCLEOTIDE SEQUENCE</scope>
    <source>
        <strain evidence="14">Picorna_1</strain>
    </source>
</reference>
<feature type="domain" description="SF3 helicase" evidence="12">
    <location>
        <begin position="1467"/>
        <end position="1639"/>
    </location>
</feature>
<dbReference type="Gene3D" id="1.20.960.20">
    <property type="match status" value="1"/>
</dbReference>
<dbReference type="InterPro" id="IPR007094">
    <property type="entry name" value="RNA-dir_pol_PSvirus"/>
</dbReference>
<dbReference type="Gene3D" id="2.40.10.10">
    <property type="entry name" value="Trypsin-like serine proteases"/>
    <property type="match status" value="1"/>
</dbReference>
<dbReference type="InterPro" id="IPR024387">
    <property type="entry name" value="Pept_C3G_Picornavir"/>
</dbReference>
<dbReference type="GO" id="GO:0003723">
    <property type="term" value="F:RNA binding"/>
    <property type="evidence" value="ECO:0007669"/>
    <property type="project" value="InterPro"/>
</dbReference>
<keyword evidence="6" id="KW-0378">Hydrolase</keyword>
<evidence type="ECO:0000256" key="8">
    <source>
        <dbReference type="ARBA" id="ARBA00022840"/>
    </source>
</evidence>
<keyword evidence="3" id="KW-0808">Transferase</keyword>
<feature type="compositionally biased region" description="Basic and acidic residues" evidence="10">
    <location>
        <begin position="430"/>
        <end position="467"/>
    </location>
</feature>
<keyword evidence="9" id="KW-0693">Viral RNA replication</keyword>
<evidence type="ECO:0000256" key="5">
    <source>
        <dbReference type="ARBA" id="ARBA00022741"/>
    </source>
</evidence>
<evidence type="ECO:0000259" key="13">
    <source>
        <dbReference type="PROSITE" id="PS51874"/>
    </source>
</evidence>
<dbReference type="SUPFAM" id="SSF56672">
    <property type="entry name" value="DNA/RNA polymerases"/>
    <property type="match status" value="1"/>
</dbReference>
<dbReference type="GO" id="GO:0005524">
    <property type="term" value="F:ATP binding"/>
    <property type="evidence" value="ECO:0007669"/>
    <property type="project" value="UniProtKB-KW"/>
</dbReference>
<dbReference type="PROSITE" id="PS51874">
    <property type="entry name" value="PCV_3C_PRO"/>
    <property type="match status" value="1"/>
</dbReference>
<evidence type="ECO:0000256" key="10">
    <source>
        <dbReference type="SAM" id="MobiDB-lite"/>
    </source>
</evidence>
<dbReference type="InterPro" id="IPR044067">
    <property type="entry name" value="PCV_3C_PRO"/>
</dbReference>
<dbReference type="GO" id="GO:0003724">
    <property type="term" value="F:RNA helicase activity"/>
    <property type="evidence" value="ECO:0007669"/>
    <property type="project" value="InterPro"/>
</dbReference>
<dbReference type="Pfam" id="PF12381">
    <property type="entry name" value="Peptidase_C3G"/>
    <property type="match status" value="1"/>
</dbReference>
<dbReference type="InterPro" id="IPR014759">
    <property type="entry name" value="Helicase_SF3_ssRNA_vir"/>
</dbReference>
<keyword evidence="5" id="KW-0547">Nucleotide-binding</keyword>
<evidence type="ECO:0000313" key="14">
    <source>
        <dbReference type="EMBL" id="WZI33508.1"/>
    </source>
</evidence>
<name>A0AB38ZKB0_9VIRU</name>
<dbReference type="PROSITE" id="PS50507">
    <property type="entry name" value="RDRP_SSRNA_POS"/>
    <property type="match status" value="1"/>
</dbReference>
<dbReference type="GO" id="GO:0003968">
    <property type="term" value="F:RNA-directed RNA polymerase activity"/>
    <property type="evidence" value="ECO:0007669"/>
    <property type="project" value="UniProtKB-KW"/>
</dbReference>
<feature type="compositionally biased region" description="Basic and acidic residues" evidence="10">
    <location>
        <begin position="504"/>
        <end position="513"/>
    </location>
</feature>
<feature type="compositionally biased region" description="Basic and acidic residues" evidence="10">
    <location>
        <begin position="480"/>
        <end position="490"/>
    </location>
</feature>
<evidence type="ECO:0000256" key="6">
    <source>
        <dbReference type="ARBA" id="ARBA00022801"/>
    </source>
</evidence>
<evidence type="ECO:0000256" key="1">
    <source>
        <dbReference type="ARBA" id="ARBA00022484"/>
    </source>
</evidence>
<reference evidence="14" key="1">
    <citation type="journal article" date="2024" name="NPJ Biofilms Microbiomes">
        <title>Decoding the RNA viromes in shrew lungs along the eastern coast of China.</title>
        <authorList>
            <person name="Zhang J.T."/>
            <person name="Hu Z.Y."/>
            <person name="Tang F."/>
            <person name="Liu Y.T."/>
            <person name="Tan W.L."/>
            <person name="Ma X.F."/>
            <person name="Zhang Y.F."/>
            <person name="Si G.Q."/>
            <person name="Zhang L."/>
            <person name="Zhang M.Q."/>
            <person name="Peng C."/>
            <person name="Fu B.K."/>
            <person name="Fang L.Q."/>
            <person name="Zhang X.A."/>
            <person name="Liu W."/>
        </authorList>
    </citation>
    <scope>NUCLEOTIDE SEQUENCE</scope>
    <source>
        <strain evidence="14">Picorna_1</strain>
    </source>
</reference>
<keyword evidence="4" id="KW-0548">Nucleotidyltransferase</keyword>
<feature type="domain" description="RdRp catalytic" evidence="11">
    <location>
        <begin position="2658"/>
        <end position="2796"/>
    </location>
</feature>
<sequence length="2933" mass="336174">MNTNNNKQLDNSNNNNIDKNTKNNSILKTNKNINKNNENTKNISLDKKVDFVENKGDRKPTRNQEIDSVVARKLNVPTLPQVPKHTASGYMKRELESRFASMTIEEKEKFILEELPARYPLAQVRHVEFPHLEKSEVEYCRNFATARSKYEYCRNMLDYCENLTEQDSKMYMMSMKKARADMHLMNMRMLKLGYKKQGLSIDFKKPLAVGDFINFATMEPTANWSRYDNFAVKRIPEEMQDEWSRTRSRIRMEMEEIMRDEPIDHIWRRYCDCFLESIFEGNAESIKESPWPYHCKTIAHDGKMYFIPPWEVQDEKIVRICLPSRRFPLLPLIDLQGSRAYIKSGKLIPMNVSYFGTQTNIQTHEISCTFRADLDPSGHYNAGYKEMADGQSTPIRPKWLKFRKWTPVEKDSASEISVKSDPPKPAPRVAKVENEIKSDNEVKSDIAEPEKKKKEKTPAKREADRLRQLRRRERKYLAKKAEEEAKKSEEQVEIEVSSEGEVAECEKPEETEKMETCEAQIVQEVPEVAEVAEVSQNIKNTEAEKVEKAADMDQVIDAEIEALRQVVEVPKNKEKSVEATQEGVEIIIPEPKGDAEKAKEETEIIEESQNKMSEAHDEAKEIVANLPTMSDLSSDSLPSSEATVDVMRRDEEFESDFVSIYEAPPSEKSSEPETSRKDSTRSSKLETIPEHPVEKKAKRRKQKKEKKVVQTPTFNPMPPQKKARTKFVKDWIDSSEQQSEIAPSILPVNENVETYSEVTEDFPVCALVESQCTEDLKSGSASGLDNNCFFDSMRQLCNIVDSPQQIRERVREFLKAVNPKLLPRFEDYLEVEYTDASFLIHYFGKSICFHVEDKGSKYTVAFEDPRASMKERVHLRLREHHYVPLWPVDHKPKAIEYFDQFEDDTFSVDSGVSITSLKEEVKLRFAASKLDRVTPIDEWEMCALPTGFGDRLPLLFDPAFVKNKDIRPLIKDKSLYHFLRSREGKRAYTRARQHFAFNDWLFRIVFPGNVKASGLKATSVKCPFNCLWFYQDCEWHEGLPNEYRDLLIQRRKMFKEAFKREHTNVNFWVSLCARVNDPAFQERQIYGGFAKVKPLQKLPEIESQEDPRIACTNCTFQAYTKSQMIRHRSLKHPVNGEPEDSDVNLPSTDSEEFIELPRMCPKCSKSYIGSVQYAQHMEICQGKGKHQDEIEQQREEMATSIMEMITQQIHAIVEGLAVQWENKTSMLSKLSRCLINISMAIVNLVMNPTYLVGATTVVVIVNELRSEAAEFSEKWLECLRSSLKHVIEKRLYPTAQAQPSREEDQTVAEESFTTSMLEIIKSLFGFGKIDAMLLKARQAKIESMVKSMGTIKDIGMWFVNWLAKLWTMIQIYVFGCTDQELTNVLGYLKQDKVVEWITEVDNFQLQQIGAGRLDSFSAQVAGDEEVQNRLYELRSRGLEIEKIMSQVRGVTDNKLFQVVQKNNTKINKWVNAIEVSLARSKPKHSPLVLYFHGDPGVGKSEAVRHFAATLYHAKKEEFNWERDCFQKSRSEEAWDGYRNHKMIMLDDFLQTKHDETNIVELGTFIDMASRNPCHLKMATCESKSGVYCTSDLIVLTSNCKPTPELISTKIQSFGAFARRIDFCVEVRRKYAHRPGPFDKKGYEFDVYRWFPSSYDRTTDGSFNCTHMGMSWNALAAYCVLYWSKKEKQETELDKLQTSEESDVFFQQLYELAQKSGSSTDEIFNCYEQTRDGSFQLRKERIIAVNSKQGPVAQAGEDEEEEIQLPHPKKTEDFELSFEDVVEGQVPDQGTPEYTEYCKTNVKEFRRCAVFGCKFGVKCEDPERRMFAYLCHNVMMSIFTTPQGMAHRAQAKLIRRLVPSPRVNVSHIAVVSPSVYEELKKIQGVFPNPTAHGSPWTVEEMLDAGWVSGAEYLIKQIALDERVAKPGWFDRLLCPFYGIQWPWSGPLKKVELGINAHEEAVGRIADAAEETKKIVKDAITEWMLVKRAISKLFYIGTMITIAGTAISFIVKWLRNIPFRSIFSSRKSKQVTFAEEAEEEAGPRGKNISGDVMTVKKRNRRKIVRIESDKPLVVASAPIMPKSDSLEFRKPEPGEEPNANWIYVTAEKKTLEITNFLGLKKTYELKDWKIESRELGKRIAEYVQETQAESIEDRMELVEKVLNEGPAMEASSDPVASQAIQTLSSNLAIVRLPETGRKVSGVFVCGRILMCPLHILSGCKDSSKAILSITTSKYARQDVDLSKEWSMKVKGKDVLLVEVPNTIPAYTNIIPKFIRETDSDWGDASGYIIVPVAETVNDKLSTRIEKQVRNITTLDSQSYQSGEDKIIIAKAMSYESDTLAGECGSLIVRFNSRLPQKFLGFHVAGDQAIGYGTIITQESLNKWLAVRASAQSAVEVYPEGDVINQSLFSLNPITRMSLIGCVSRKEAPSAPRKSKIRPSPIQGMLASPRTKPAHLRPFVNEDGQVIDPLVKALGKLECDQIILPPDVIKACADVMRIKYSKMTVMYKGSRGLLNNDEMINGIEGDTWIRPLNMHTSPGYPYVLAGGKHLYLLGDDKRVMSPLLERQFRIRENMAKDGLPVQSIVIDCLKDERLPNAKVDIGKTRIFSNCPLDLNLLMRKYFLRFLAHMMDHHVDGEVSVGINVHSGDWECLFKRLRSKGDHWIAGDYEAWDKRTPYQLAVALLPLVEDYYKRFDDYDEEHAVLRRVLIEQVFTSTRMAIGEQAVLYRVHQSMPSGIPLTAVYNSLINSLLFRVVFTMLAMEQGKLLSTAANAYDKHVSFAAYGDDHIVRVSEPVFEWFNMRAIARKMKEYGIGYTAPDKSEYMPEELMDDQLTYLKRKFRVTSGRIDAPLPVEGIIDILSWVHGEDRYEVNEAMKMAVQSVFLELSHHPEEVYNEWYHKILVACTKKGIEVPMCLYRDALLIRQSNEMDFEISDF</sequence>
<dbReference type="EMBL" id="PP272755">
    <property type="protein sequence ID" value="WZI33508.1"/>
    <property type="molecule type" value="Genomic_RNA"/>
</dbReference>
<evidence type="ECO:0000259" key="11">
    <source>
        <dbReference type="PROSITE" id="PS50507"/>
    </source>
</evidence>
<feature type="domain" description="Peptidase C3" evidence="13">
    <location>
        <begin position="2171"/>
        <end position="2378"/>
    </location>
</feature>
<keyword evidence="2" id="KW-0645">Protease</keyword>
<accession>A0AB38ZKB0</accession>
<dbReference type="Gene3D" id="3.30.70.270">
    <property type="match status" value="1"/>
</dbReference>
<protein>
    <submittedName>
        <fullName evidence="14">Polyprotein</fullName>
    </submittedName>
</protein>
<feature type="compositionally biased region" description="Low complexity" evidence="10">
    <location>
        <begin position="630"/>
        <end position="640"/>
    </location>
</feature>
<feature type="compositionally biased region" description="Acidic residues" evidence="10">
    <location>
        <begin position="491"/>
        <end position="503"/>
    </location>
</feature>
<organism evidence="14">
    <name type="scientific">Crocidura lasiura picornavirus 1</name>
    <dbReference type="NCBI Taxonomy" id="3139480"/>
    <lineage>
        <taxon>Viruses</taxon>
        <taxon>Riboviria</taxon>
        <taxon>Orthornavirae</taxon>
        <taxon>Pisuviricota</taxon>
        <taxon>Pisoniviricetes</taxon>
        <taxon>Picornavirales</taxon>
    </lineage>
</organism>
<feature type="region of interest" description="Disordered" evidence="10">
    <location>
        <begin position="1"/>
        <end position="41"/>
    </location>
</feature>
<evidence type="ECO:0000256" key="7">
    <source>
        <dbReference type="ARBA" id="ARBA00022807"/>
    </source>
</evidence>
<evidence type="ECO:0000256" key="4">
    <source>
        <dbReference type="ARBA" id="ARBA00022695"/>
    </source>
</evidence>
<feature type="compositionally biased region" description="Basic and acidic residues" evidence="10">
    <location>
        <begin position="668"/>
        <end position="695"/>
    </location>
</feature>
<dbReference type="PROSITE" id="PS51218">
    <property type="entry name" value="SF3_HELICASE_2"/>
    <property type="match status" value="1"/>
</dbReference>
<evidence type="ECO:0000256" key="3">
    <source>
        <dbReference type="ARBA" id="ARBA00022679"/>
    </source>
</evidence>
<keyword evidence="1" id="KW-0696">RNA-directed RNA polymerase</keyword>
<dbReference type="InterPro" id="IPR027417">
    <property type="entry name" value="P-loop_NTPase"/>
</dbReference>
<dbReference type="Gene3D" id="3.40.50.300">
    <property type="entry name" value="P-loop containing nucleotide triphosphate hydrolases"/>
    <property type="match status" value="1"/>
</dbReference>
<keyword evidence="7" id="KW-0788">Thiol protease</keyword>
<dbReference type="InterPro" id="IPR001205">
    <property type="entry name" value="RNA-dir_pol_C"/>
</dbReference>
<dbReference type="InterPro" id="IPR009003">
    <property type="entry name" value="Peptidase_S1_PA"/>
</dbReference>
<keyword evidence="8" id="KW-0067">ATP-binding</keyword>